<feature type="region of interest" description="Disordered" evidence="1">
    <location>
        <begin position="1"/>
        <end position="21"/>
    </location>
</feature>
<protein>
    <submittedName>
        <fullName evidence="2">Uncharacterized protein</fullName>
    </submittedName>
</protein>
<dbReference type="OrthoDB" id="216239at2157"/>
<dbReference type="RefSeq" id="WP_004592144.1">
    <property type="nucleotide sequence ID" value="NZ_BMPD01000015.1"/>
</dbReference>
<evidence type="ECO:0000256" key="1">
    <source>
        <dbReference type="SAM" id="MobiDB-lite"/>
    </source>
</evidence>
<reference evidence="2" key="2">
    <citation type="submission" date="2020-09" db="EMBL/GenBank/DDBJ databases">
        <authorList>
            <person name="Sun Q."/>
            <person name="Ohkuma M."/>
        </authorList>
    </citation>
    <scope>NUCLEOTIDE SEQUENCE</scope>
    <source>
        <strain evidence="2">JCM 19018</strain>
    </source>
</reference>
<dbReference type="AlphaFoldDB" id="A0A830ESH2"/>
<dbReference type="EMBL" id="BMPD01000015">
    <property type="protein sequence ID" value="GGK85248.1"/>
    <property type="molecule type" value="Genomic_DNA"/>
</dbReference>
<gene>
    <name evidence="2" type="ORF">GCM10009067_41740</name>
</gene>
<comment type="caution">
    <text evidence="2">The sequence shown here is derived from an EMBL/GenBank/DDBJ whole genome shotgun (WGS) entry which is preliminary data.</text>
</comment>
<accession>A0A830ESH2</accession>
<proteinExistence type="predicted"/>
<organism evidence="2 3">
    <name type="scientific">Haloarcula sebkhae</name>
    <dbReference type="NCBI Taxonomy" id="932660"/>
    <lineage>
        <taxon>Archaea</taxon>
        <taxon>Methanobacteriati</taxon>
        <taxon>Methanobacteriota</taxon>
        <taxon>Stenosarchaea group</taxon>
        <taxon>Halobacteria</taxon>
        <taxon>Halobacteriales</taxon>
        <taxon>Haloarculaceae</taxon>
        <taxon>Haloarcula</taxon>
    </lineage>
</organism>
<dbReference type="Proteomes" id="UP000614221">
    <property type="component" value="Unassembled WGS sequence"/>
</dbReference>
<evidence type="ECO:0000313" key="3">
    <source>
        <dbReference type="Proteomes" id="UP000614221"/>
    </source>
</evidence>
<name>A0A830ESH2_9EURY</name>
<sequence length="70" mass="8094">MARANPSPGTATETAPPDTTQWRLRYTVGDLEHYTEWTADFPTVENYYDQYCRGDCAHDVVIERRAVVER</sequence>
<reference evidence="2" key="1">
    <citation type="journal article" date="2014" name="Int. J. Syst. Evol. Microbiol.">
        <title>Complete genome sequence of Corynebacterium casei LMG S-19264T (=DSM 44701T), isolated from a smear-ripened cheese.</title>
        <authorList>
            <consortium name="US DOE Joint Genome Institute (JGI-PGF)"/>
            <person name="Walter F."/>
            <person name="Albersmeier A."/>
            <person name="Kalinowski J."/>
            <person name="Ruckert C."/>
        </authorList>
    </citation>
    <scope>NUCLEOTIDE SEQUENCE</scope>
    <source>
        <strain evidence="2">JCM 19018</strain>
    </source>
</reference>
<evidence type="ECO:0000313" key="2">
    <source>
        <dbReference type="EMBL" id="GGK85248.1"/>
    </source>
</evidence>
<feature type="compositionally biased region" description="Polar residues" evidence="1">
    <location>
        <begin position="7"/>
        <end position="21"/>
    </location>
</feature>